<dbReference type="Proteomes" id="UP000243459">
    <property type="component" value="Chromosome 4"/>
</dbReference>
<proteinExistence type="predicted"/>
<dbReference type="PROSITE" id="PS50858">
    <property type="entry name" value="BSD"/>
    <property type="match status" value="1"/>
</dbReference>
<reference evidence="4" key="1">
    <citation type="journal article" date="2017" name="Nat. Commun.">
        <title>The asparagus genome sheds light on the origin and evolution of a young Y chromosome.</title>
        <authorList>
            <person name="Harkess A."/>
            <person name="Zhou J."/>
            <person name="Xu C."/>
            <person name="Bowers J.E."/>
            <person name="Van der Hulst R."/>
            <person name="Ayyampalayam S."/>
            <person name="Mercati F."/>
            <person name="Riccardi P."/>
            <person name="McKain M.R."/>
            <person name="Kakrana A."/>
            <person name="Tang H."/>
            <person name="Ray J."/>
            <person name="Groenendijk J."/>
            <person name="Arikit S."/>
            <person name="Mathioni S.M."/>
            <person name="Nakano M."/>
            <person name="Shan H."/>
            <person name="Telgmann-Rauber A."/>
            <person name="Kanno A."/>
            <person name="Yue Z."/>
            <person name="Chen H."/>
            <person name="Li W."/>
            <person name="Chen Y."/>
            <person name="Xu X."/>
            <person name="Zhang Y."/>
            <person name="Luo S."/>
            <person name="Chen H."/>
            <person name="Gao J."/>
            <person name="Mao Z."/>
            <person name="Pires J.C."/>
            <person name="Luo M."/>
            <person name="Kudrna D."/>
            <person name="Wing R.A."/>
            <person name="Meyers B.C."/>
            <person name="Yi K."/>
            <person name="Kong H."/>
            <person name="Lavrijsen P."/>
            <person name="Sunseri F."/>
            <person name="Falavigna A."/>
            <person name="Ye Y."/>
            <person name="Leebens-Mack J.H."/>
            <person name="Chen G."/>
        </authorList>
    </citation>
    <scope>NUCLEOTIDE SEQUENCE [LARGE SCALE GENOMIC DNA]</scope>
    <source>
        <strain evidence="4">cv. DH0086</strain>
    </source>
</reference>
<evidence type="ECO:0000259" key="2">
    <source>
        <dbReference type="PROSITE" id="PS50858"/>
    </source>
</evidence>
<accession>A0A5P1F2D3</accession>
<dbReference type="InterPro" id="IPR035925">
    <property type="entry name" value="BSD_dom_sf"/>
</dbReference>
<keyword evidence="4" id="KW-1185">Reference proteome</keyword>
<name>A0A5P1F2D3_ASPOF</name>
<evidence type="ECO:0000313" key="3">
    <source>
        <dbReference type="EMBL" id="ONK72505.1"/>
    </source>
</evidence>
<protein>
    <recommendedName>
        <fullName evidence="2">BSD domain-containing protein</fullName>
    </recommendedName>
</protein>
<organism evidence="3 4">
    <name type="scientific">Asparagus officinalis</name>
    <name type="common">Garden asparagus</name>
    <dbReference type="NCBI Taxonomy" id="4686"/>
    <lineage>
        <taxon>Eukaryota</taxon>
        <taxon>Viridiplantae</taxon>
        <taxon>Streptophyta</taxon>
        <taxon>Embryophyta</taxon>
        <taxon>Tracheophyta</taxon>
        <taxon>Spermatophyta</taxon>
        <taxon>Magnoliopsida</taxon>
        <taxon>Liliopsida</taxon>
        <taxon>Asparagales</taxon>
        <taxon>Asparagaceae</taxon>
        <taxon>Asparagoideae</taxon>
        <taxon>Asparagus</taxon>
    </lineage>
</organism>
<dbReference type="OMA" id="IITSMAM"/>
<feature type="domain" description="BSD" evidence="2">
    <location>
        <begin position="77"/>
        <end position="129"/>
    </location>
</feature>
<dbReference type="SUPFAM" id="SSF140383">
    <property type="entry name" value="BSD domain-like"/>
    <property type="match status" value="1"/>
</dbReference>
<evidence type="ECO:0000256" key="1">
    <source>
        <dbReference type="SAM" id="MobiDB-lite"/>
    </source>
</evidence>
<evidence type="ECO:0000313" key="4">
    <source>
        <dbReference type="Proteomes" id="UP000243459"/>
    </source>
</evidence>
<gene>
    <name evidence="3" type="ORF">A4U43_C04F20120</name>
</gene>
<feature type="region of interest" description="Disordered" evidence="1">
    <location>
        <begin position="1"/>
        <end position="31"/>
    </location>
</feature>
<dbReference type="Pfam" id="PF03909">
    <property type="entry name" value="BSD"/>
    <property type="match status" value="1"/>
</dbReference>
<dbReference type="PANTHER" id="PTHR31923">
    <property type="entry name" value="BSD DOMAIN-CONTAINING PROTEIN"/>
    <property type="match status" value="1"/>
</dbReference>
<dbReference type="OrthoDB" id="47923at2759"/>
<dbReference type="EMBL" id="CM007384">
    <property type="protein sequence ID" value="ONK72505.1"/>
    <property type="molecule type" value="Genomic_DNA"/>
</dbReference>
<dbReference type="SMART" id="SM00751">
    <property type="entry name" value="BSD"/>
    <property type="match status" value="1"/>
</dbReference>
<dbReference type="InterPro" id="IPR005607">
    <property type="entry name" value="BSD_dom"/>
</dbReference>
<dbReference type="PANTHER" id="PTHR31923:SF3">
    <property type="entry name" value="BSD DOMAIN-CONTAINING PROTEIN"/>
    <property type="match status" value="1"/>
</dbReference>
<dbReference type="Gene3D" id="1.10.3970.10">
    <property type="entry name" value="BSD domain"/>
    <property type="match status" value="1"/>
</dbReference>
<dbReference type="AlphaFoldDB" id="A0A5P1F2D3"/>
<dbReference type="Gramene" id="ONK72505">
    <property type="protein sequence ID" value="ONK72505"/>
    <property type="gene ID" value="A4U43_C04F20120"/>
</dbReference>
<sequence length="186" mass="21317">MGSFFKPWAFTKGKASEGAASENQKAKREEGDEAYLEEFGVTEQLLDYVKGFTINAFKDYPLQDDEKGQQIDGCASNVSKDLTEWQERHATLVLSKAKEIAQLRYVLCPRHLKERQFWRIYFLLVKTYTSPYEIRALTKAKLRMLEIQNEKSIDKAAIEVEMTDTKLGSDSSITLQCNSEQLADEL</sequence>